<reference evidence="10 11" key="1">
    <citation type="submission" date="2020-10" db="EMBL/GenBank/DDBJ databases">
        <title>Mucilaginibacter mali sp. nov., isolated from rhizosphere soil of apple orchard.</title>
        <authorList>
            <person name="Lee J.-S."/>
            <person name="Kim H.S."/>
            <person name="Kim J.-S."/>
        </authorList>
    </citation>
    <scope>NUCLEOTIDE SEQUENCE [LARGE SCALE GENOMIC DNA]</scope>
    <source>
        <strain evidence="10 11">KCTC 23157</strain>
    </source>
</reference>
<dbReference type="PROSITE" id="PS52016">
    <property type="entry name" value="TONB_DEPENDENT_REC_3"/>
    <property type="match status" value="1"/>
</dbReference>
<dbReference type="RefSeq" id="WP_194105753.1">
    <property type="nucleotide sequence ID" value="NZ_JADFFM010000001.1"/>
</dbReference>
<evidence type="ECO:0000256" key="1">
    <source>
        <dbReference type="ARBA" id="ARBA00004571"/>
    </source>
</evidence>
<dbReference type="InterPro" id="IPR039426">
    <property type="entry name" value="TonB-dep_rcpt-like"/>
</dbReference>
<keyword evidence="3 7" id="KW-1134">Transmembrane beta strand</keyword>
<evidence type="ECO:0000313" key="11">
    <source>
        <dbReference type="Proteomes" id="UP000632774"/>
    </source>
</evidence>
<sequence>MKQAFIYLSKVLLLLLFFNLAVYNANAQQTATLSNGSKTVVLQSAQQTVTGIVTDTKNMPIPGVSVQIKGTQTGAVADVNGRYSIKASAGQVLTFKSVGYDTKEITVGGSSQINVTLTETNSQLNEVVVIGYGTQKRGNVTGAQATFKADNLNERAITRVDQALVGQMAGVTVKQNTGVPGKAFSVNVRGTGSITAGNEPLYVIDGFPLTVSVLGTGGSFGTGNPLDNINPNDIEDIQVLKDAAAAAIYGSRASNGVVLITTKKGKTGKAKINYNAYFGYNAAAKYLPMLNGDEWIDRATEMINAAYVLKYGSAGATANDDAAKRQALNGGAFSTAYMLDPRWAQPGHPGLQYINWEKAIEQKGAMQNQGLSASGGTEDVKYFVSGNYANQDGFVKGLGYKAYSARANVEVNIAKNFKLGVNIAPTFSIAQDPGVEGKDNIFHQAISYSPIQEDTVGLYTNAFKNAQYSWSNSANSPIAKLEYKVGQTKKYRTLGTVFAEYEIIKGLVLRSSLNLDNVDNTSNGYTPYTITGSLSTRTFNATTNPNVTSATSGSYNTFKRQTFVNENTLNFSRTFGGVHNLNVLLGESYNTDRLDQSSLSSSGGYTSAVIQTLNAAAATTGSSSASKSVLVSYFSRAQYDYKNKYLLSASIREDGSSRFGMNNKYGVFPSASVGWRVIEEDFMKNSKTVSDLKLRFSYGVNGNNAFSGDYASIAQIGSYGYDLGATQAIAIGQAPSNLANPDLRWEKSQTYDFGVDFGFFKNRLTGSFDYYNKLNTDLLLNVPVPGATGFTSGFRNAGSVRNIGEELELTSHNMSGKVTWSTSVTLTHNTNKVVSLYGNQQRIIIPNSFDVSDNILQVGQPLNSIYVVRQIGILTQADITNKVALYGTGETVGDPKYEDLNGDGVITEADKQIVGHPSPDWTWGVTNTVRFKGFDLSVLVQGQNGGSIYSLLGRAITRTGQGFTDNAPEFYVNRWRSPDNPGAGRVSKAYSTFGFVANTDWLYSSDYYRVRDITLGYNLKNAFKGKVKFLSAARIYVTAENFFGHDKYYGGFNPEAQNTAISSDSNYPEPGDYGGLPLAKSLIFGLNVTF</sequence>
<comment type="subcellular location">
    <subcellularLocation>
        <location evidence="1 7">Cell outer membrane</location>
        <topology evidence="1 7">Multi-pass membrane protein</topology>
    </subcellularLocation>
</comment>
<accession>A0ABR9XGJ6</accession>
<dbReference type="InterPro" id="IPR036942">
    <property type="entry name" value="Beta-barrel_TonB_sf"/>
</dbReference>
<comment type="caution">
    <text evidence="10">The sequence shown here is derived from an EMBL/GenBank/DDBJ whole genome shotgun (WGS) entry which is preliminary data.</text>
</comment>
<dbReference type="InterPro" id="IPR012910">
    <property type="entry name" value="Plug_dom"/>
</dbReference>
<evidence type="ECO:0000256" key="3">
    <source>
        <dbReference type="ARBA" id="ARBA00022452"/>
    </source>
</evidence>
<dbReference type="Gene3D" id="2.40.170.20">
    <property type="entry name" value="TonB-dependent receptor, beta-barrel domain"/>
    <property type="match status" value="1"/>
</dbReference>
<feature type="signal peptide" evidence="8">
    <location>
        <begin position="1"/>
        <end position="27"/>
    </location>
</feature>
<evidence type="ECO:0000256" key="4">
    <source>
        <dbReference type="ARBA" id="ARBA00022692"/>
    </source>
</evidence>
<dbReference type="Pfam" id="PF13715">
    <property type="entry name" value="CarbopepD_reg_2"/>
    <property type="match status" value="1"/>
</dbReference>
<dbReference type="Gene3D" id="2.60.40.1120">
    <property type="entry name" value="Carboxypeptidase-like, regulatory domain"/>
    <property type="match status" value="1"/>
</dbReference>
<comment type="similarity">
    <text evidence="7">Belongs to the TonB-dependent receptor family.</text>
</comment>
<evidence type="ECO:0000256" key="7">
    <source>
        <dbReference type="PROSITE-ProRule" id="PRU01360"/>
    </source>
</evidence>
<dbReference type="Proteomes" id="UP000632774">
    <property type="component" value="Unassembled WGS sequence"/>
</dbReference>
<dbReference type="InterPro" id="IPR023996">
    <property type="entry name" value="TonB-dep_OMP_SusC/RagA"/>
</dbReference>
<name>A0ABR9XGJ6_9SPHI</name>
<keyword evidence="4 7" id="KW-0812">Transmembrane</keyword>
<keyword evidence="10" id="KW-0675">Receptor</keyword>
<keyword evidence="11" id="KW-1185">Reference proteome</keyword>
<protein>
    <submittedName>
        <fullName evidence="10">TonB-dependent receptor</fullName>
    </submittedName>
</protein>
<evidence type="ECO:0000313" key="10">
    <source>
        <dbReference type="EMBL" id="MBE9666391.1"/>
    </source>
</evidence>
<dbReference type="SUPFAM" id="SSF56935">
    <property type="entry name" value="Porins"/>
    <property type="match status" value="1"/>
</dbReference>
<evidence type="ECO:0000256" key="2">
    <source>
        <dbReference type="ARBA" id="ARBA00022448"/>
    </source>
</evidence>
<organism evidence="10 11">
    <name type="scientific">Mucilaginibacter boryungensis</name>
    <dbReference type="NCBI Taxonomy" id="768480"/>
    <lineage>
        <taxon>Bacteria</taxon>
        <taxon>Pseudomonadati</taxon>
        <taxon>Bacteroidota</taxon>
        <taxon>Sphingobacteriia</taxon>
        <taxon>Sphingobacteriales</taxon>
        <taxon>Sphingobacteriaceae</taxon>
        <taxon>Mucilaginibacter</taxon>
    </lineage>
</organism>
<dbReference type="NCBIfam" id="TIGR04057">
    <property type="entry name" value="SusC_RagA_signa"/>
    <property type="match status" value="1"/>
</dbReference>
<dbReference type="InterPro" id="IPR023997">
    <property type="entry name" value="TonB-dep_OMP_SusC/RagA_CS"/>
</dbReference>
<keyword evidence="2 7" id="KW-0813">Transport</keyword>
<evidence type="ECO:0000259" key="9">
    <source>
        <dbReference type="Pfam" id="PF07715"/>
    </source>
</evidence>
<feature type="domain" description="TonB-dependent receptor plug" evidence="9">
    <location>
        <begin position="139"/>
        <end position="257"/>
    </location>
</feature>
<dbReference type="EMBL" id="JADFFM010000001">
    <property type="protein sequence ID" value="MBE9666391.1"/>
    <property type="molecule type" value="Genomic_DNA"/>
</dbReference>
<dbReference type="InterPro" id="IPR037066">
    <property type="entry name" value="Plug_dom_sf"/>
</dbReference>
<dbReference type="Pfam" id="PF07715">
    <property type="entry name" value="Plug"/>
    <property type="match status" value="1"/>
</dbReference>
<gene>
    <name evidence="10" type="ORF">IRJ18_08475</name>
</gene>
<proteinExistence type="inferred from homology"/>
<keyword evidence="8" id="KW-0732">Signal</keyword>
<feature type="chain" id="PRO_5045441541" evidence="8">
    <location>
        <begin position="28"/>
        <end position="1090"/>
    </location>
</feature>
<evidence type="ECO:0000256" key="5">
    <source>
        <dbReference type="ARBA" id="ARBA00023136"/>
    </source>
</evidence>
<dbReference type="InterPro" id="IPR008969">
    <property type="entry name" value="CarboxyPept-like_regulatory"/>
</dbReference>
<evidence type="ECO:0000256" key="8">
    <source>
        <dbReference type="SAM" id="SignalP"/>
    </source>
</evidence>
<dbReference type="Gene3D" id="2.170.130.10">
    <property type="entry name" value="TonB-dependent receptor, plug domain"/>
    <property type="match status" value="1"/>
</dbReference>
<dbReference type="SUPFAM" id="SSF49464">
    <property type="entry name" value="Carboxypeptidase regulatory domain-like"/>
    <property type="match status" value="1"/>
</dbReference>
<dbReference type="NCBIfam" id="TIGR04056">
    <property type="entry name" value="OMP_RagA_SusC"/>
    <property type="match status" value="1"/>
</dbReference>
<evidence type="ECO:0000256" key="6">
    <source>
        <dbReference type="ARBA" id="ARBA00023237"/>
    </source>
</evidence>
<keyword evidence="6 7" id="KW-0998">Cell outer membrane</keyword>
<keyword evidence="5 7" id="KW-0472">Membrane</keyword>